<evidence type="ECO:0000313" key="6">
    <source>
        <dbReference type="Proteomes" id="UP000297245"/>
    </source>
</evidence>
<evidence type="ECO:0000313" key="5">
    <source>
        <dbReference type="EMBL" id="THU87913.1"/>
    </source>
</evidence>
<feature type="domain" description="DDE Tnp4" evidence="4">
    <location>
        <begin position="225"/>
        <end position="314"/>
    </location>
</feature>
<gene>
    <name evidence="5" type="ORF">K435DRAFT_680825</name>
</gene>
<feature type="region of interest" description="Disordered" evidence="3">
    <location>
        <begin position="33"/>
        <end position="58"/>
    </location>
</feature>
<organism evidence="5 6">
    <name type="scientific">Dendrothele bispora (strain CBS 962.96)</name>
    <dbReference type="NCBI Taxonomy" id="1314807"/>
    <lineage>
        <taxon>Eukaryota</taxon>
        <taxon>Fungi</taxon>
        <taxon>Dikarya</taxon>
        <taxon>Basidiomycota</taxon>
        <taxon>Agaricomycotina</taxon>
        <taxon>Agaricomycetes</taxon>
        <taxon>Agaricomycetidae</taxon>
        <taxon>Agaricales</taxon>
        <taxon>Agaricales incertae sedis</taxon>
        <taxon>Dendrothele</taxon>
    </lineage>
</organism>
<dbReference type="InterPro" id="IPR027806">
    <property type="entry name" value="HARBI1_dom"/>
</dbReference>
<name>A0A4S8LGN7_DENBC</name>
<evidence type="ECO:0000256" key="1">
    <source>
        <dbReference type="ARBA" id="ARBA00001968"/>
    </source>
</evidence>
<dbReference type="Proteomes" id="UP000297245">
    <property type="component" value="Unassembled WGS sequence"/>
</dbReference>
<accession>A0A4S8LGN7</accession>
<keyword evidence="6" id="KW-1185">Reference proteome</keyword>
<dbReference type="EMBL" id="ML179430">
    <property type="protein sequence ID" value="THU87913.1"/>
    <property type="molecule type" value="Genomic_DNA"/>
</dbReference>
<dbReference type="GO" id="GO:0046872">
    <property type="term" value="F:metal ion binding"/>
    <property type="evidence" value="ECO:0007669"/>
    <property type="project" value="UniProtKB-KW"/>
</dbReference>
<evidence type="ECO:0000256" key="2">
    <source>
        <dbReference type="ARBA" id="ARBA00022723"/>
    </source>
</evidence>
<dbReference type="AlphaFoldDB" id="A0A4S8LGN7"/>
<reference evidence="5 6" key="1">
    <citation type="journal article" date="2019" name="Nat. Ecol. Evol.">
        <title>Megaphylogeny resolves global patterns of mushroom evolution.</title>
        <authorList>
            <person name="Varga T."/>
            <person name="Krizsan K."/>
            <person name="Foldi C."/>
            <person name="Dima B."/>
            <person name="Sanchez-Garcia M."/>
            <person name="Sanchez-Ramirez S."/>
            <person name="Szollosi G.J."/>
            <person name="Szarkandi J.G."/>
            <person name="Papp V."/>
            <person name="Albert L."/>
            <person name="Andreopoulos W."/>
            <person name="Angelini C."/>
            <person name="Antonin V."/>
            <person name="Barry K.W."/>
            <person name="Bougher N.L."/>
            <person name="Buchanan P."/>
            <person name="Buyck B."/>
            <person name="Bense V."/>
            <person name="Catcheside P."/>
            <person name="Chovatia M."/>
            <person name="Cooper J."/>
            <person name="Damon W."/>
            <person name="Desjardin D."/>
            <person name="Finy P."/>
            <person name="Geml J."/>
            <person name="Haridas S."/>
            <person name="Hughes K."/>
            <person name="Justo A."/>
            <person name="Karasinski D."/>
            <person name="Kautmanova I."/>
            <person name="Kiss B."/>
            <person name="Kocsube S."/>
            <person name="Kotiranta H."/>
            <person name="LaButti K.M."/>
            <person name="Lechner B.E."/>
            <person name="Liimatainen K."/>
            <person name="Lipzen A."/>
            <person name="Lukacs Z."/>
            <person name="Mihaltcheva S."/>
            <person name="Morgado L.N."/>
            <person name="Niskanen T."/>
            <person name="Noordeloos M.E."/>
            <person name="Ohm R.A."/>
            <person name="Ortiz-Santana B."/>
            <person name="Ovrebo C."/>
            <person name="Racz N."/>
            <person name="Riley R."/>
            <person name="Savchenko A."/>
            <person name="Shiryaev A."/>
            <person name="Soop K."/>
            <person name="Spirin V."/>
            <person name="Szebenyi C."/>
            <person name="Tomsovsky M."/>
            <person name="Tulloss R.E."/>
            <person name="Uehling J."/>
            <person name="Grigoriev I.V."/>
            <person name="Vagvolgyi C."/>
            <person name="Papp T."/>
            <person name="Martin F.M."/>
            <person name="Miettinen O."/>
            <person name="Hibbett D.S."/>
            <person name="Nagy L.G."/>
        </authorList>
    </citation>
    <scope>NUCLEOTIDE SEQUENCE [LARGE SCALE GENOMIC DNA]</scope>
    <source>
        <strain evidence="5 6">CBS 962.96</strain>
    </source>
</reference>
<evidence type="ECO:0000256" key="3">
    <source>
        <dbReference type="SAM" id="MobiDB-lite"/>
    </source>
</evidence>
<feature type="compositionally biased region" description="Acidic residues" evidence="3">
    <location>
        <begin position="47"/>
        <end position="57"/>
    </location>
</feature>
<dbReference type="OrthoDB" id="3246760at2759"/>
<comment type="cofactor">
    <cofactor evidence="1">
        <name>a divalent metal cation</name>
        <dbReference type="ChEBI" id="CHEBI:60240"/>
    </cofactor>
</comment>
<proteinExistence type="predicted"/>
<sequence>MPSTTPRQQAVNALHEAFLVQVIAEAEAELHYRSSDGDDFPSSASESESEFDSSTDFDDMKALPSQHILEAMASLYVKRYPQERQPINKSGSQLKLLLTDWKQNRPEIFRSYVRMTPKAFDKLVESIQHHPVFKKDQMEVEKQLVIALYRFGHYGNAASTIKVALWAGIGYGTVRDVTRRVMEACCDEKFRSSVLRWPSETVREKSKQWVEEHSCAAWRNGWLMVDGTLVPLYARPAFFGNTWFDRKSNYSMNVQLVTTPDLRIVDFATGLPGSQHDAAAREETCTFKEHEQLLEEDEFIWADSACPLRNCVNVLIKSELLFDFPLVYVH</sequence>
<protein>
    <recommendedName>
        <fullName evidence="4">DDE Tnp4 domain-containing protein</fullName>
    </recommendedName>
</protein>
<dbReference type="Pfam" id="PF13359">
    <property type="entry name" value="DDE_Tnp_4"/>
    <property type="match status" value="1"/>
</dbReference>
<evidence type="ECO:0000259" key="4">
    <source>
        <dbReference type="Pfam" id="PF13359"/>
    </source>
</evidence>
<keyword evidence="2" id="KW-0479">Metal-binding</keyword>